<gene>
    <name evidence="1" type="ORF">C5L14_13760</name>
</gene>
<dbReference type="PANTHER" id="PTHR34071">
    <property type="entry name" value="5-NITROIMIDAZOLE ANTIBIOTICS RESISTANCE PROTEIN, NIMA-FAMILY-RELATED PROTEIN-RELATED"/>
    <property type="match status" value="1"/>
</dbReference>
<dbReference type="PANTHER" id="PTHR34071:SF2">
    <property type="entry name" value="FLAVIN-NUCLEOTIDE-BINDING PROTEIN"/>
    <property type="match status" value="1"/>
</dbReference>
<evidence type="ECO:0000313" key="2">
    <source>
        <dbReference type="Proteomes" id="UP000237682"/>
    </source>
</evidence>
<reference evidence="1 2" key="1">
    <citation type="submission" date="2018-02" db="EMBL/GenBank/DDBJ databases">
        <title>Whole genome sequencing of endophytic bacterium.</title>
        <authorList>
            <person name="Eedara R."/>
            <person name="Podile A.R."/>
        </authorList>
    </citation>
    <scope>NUCLEOTIDE SEQUENCE [LARGE SCALE GENOMIC DNA]</scope>
    <source>
        <strain evidence="1 2">RP1T</strain>
    </source>
</reference>
<dbReference type="InterPro" id="IPR012349">
    <property type="entry name" value="Split_barrel_FMN-bd"/>
</dbReference>
<accession>A0A2S9QAN5</accession>
<protein>
    <submittedName>
        <fullName evidence="1">Flavin-nucleotide-binding protein</fullName>
    </submittedName>
</protein>
<dbReference type="OrthoDB" id="116031at2"/>
<dbReference type="EMBL" id="PUEJ01000005">
    <property type="protein sequence ID" value="PRH86413.1"/>
    <property type="molecule type" value="Genomic_DNA"/>
</dbReference>
<dbReference type="AlphaFoldDB" id="A0A2S9QAN5"/>
<dbReference type="Proteomes" id="UP000237682">
    <property type="component" value="Unassembled WGS sequence"/>
</dbReference>
<keyword evidence="2" id="KW-1185">Reference proteome</keyword>
<dbReference type="Pfam" id="PF12900">
    <property type="entry name" value="Pyridox_ox_2"/>
    <property type="match status" value="1"/>
</dbReference>
<sequence>MKEQEATPERFAVTGRNRLRRRHDRGHYDHEAVYAVLDAGFMCHVAYVIDGQPYCTPTIHWREDDWLYWHGSSASRMLRNLKGGTPVCLTVSHLDGLVLARSGFNHSANYRSAICFGTARIIDDPDEKAKALLGVVDRFYPGRAVELRRTHAQESKATMVIGMRIEEASAKVRAAGVGDDEEDYGHPVWAGVIPVQTVIGTAEPCPRLLPGMGKTAGLAGYRAGRRLDEALLEAQELYESETETAEPVS</sequence>
<comment type="caution">
    <text evidence="1">The sequence shown here is derived from an EMBL/GenBank/DDBJ whole genome shotgun (WGS) entry which is preliminary data.</text>
</comment>
<proteinExistence type="predicted"/>
<evidence type="ECO:0000313" key="1">
    <source>
        <dbReference type="EMBL" id="PRH86413.1"/>
    </source>
</evidence>
<dbReference type="SUPFAM" id="SSF50475">
    <property type="entry name" value="FMN-binding split barrel"/>
    <property type="match status" value="1"/>
</dbReference>
<dbReference type="RefSeq" id="WP_105862642.1">
    <property type="nucleotide sequence ID" value="NZ_PUEJ01000005.1"/>
</dbReference>
<organism evidence="1 2">
    <name type="scientific">Labrys okinawensis</name>
    <dbReference type="NCBI Taxonomy" id="346911"/>
    <lineage>
        <taxon>Bacteria</taxon>
        <taxon>Pseudomonadati</taxon>
        <taxon>Pseudomonadota</taxon>
        <taxon>Alphaproteobacteria</taxon>
        <taxon>Hyphomicrobiales</taxon>
        <taxon>Xanthobacteraceae</taxon>
        <taxon>Labrys</taxon>
    </lineage>
</organism>
<dbReference type="Gene3D" id="2.30.110.10">
    <property type="entry name" value="Electron Transport, Fmn-binding Protein, Chain A"/>
    <property type="match status" value="1"/>
</dbReference>
<dbReference type="InterPro" id="IPR024747">
    <property type="entry name" value="Pyridox_Oxase-rel"/>
</dbReference>
<name>A0A2S9QAN5_9HYPH</name>